<evidence type="ECO:0000313" key="2">
    <source>
        <dbReference type="EMBL" id="KRZ98567.1"/>
    </source>
</evidence>
<feature type="region of interest" description="Disordered" evidence="1">
    <location>
        <begin position="630"/>
        <end position="649"/>
    </location>
</feature>
<evidence type="ECO:0000256" key="1">
    <source>
        <dbReference type="SAM" id="MobiDB-lite"/>
    </source>
</evidence>
<dbReference type="EMBL" id="LMYN01000252">
    <property type="protein sequence ID" value="KRZ98567.1"/>
    <property type="molecule type" value="Genomic_DNA"/>
</dbReference>
<dbReference type="AlphaFoldDB" id="A0A0V1PQQ3"/>
<evidence type="ECO:0000313" key="3">
    <source>
        <dbReference type="Proteomes" id="UP000054251"/>
    </source>
</evidence>
<keyword evidence="3" id="KW-1185">Reference proteome</keyword>
<comment type="caution">
    <text evidence="2">The sequence shown here is derived from an EMBL/GenBank/DDBJ whole genome shotgun (WGS) entry which is preliminary data.</text>
</comment>
<dbReference type="Proteomes" id="UP000054251">
    <property type="component" value="Unassembled WGS sequence"/>
</dbReference>
<protein>
    <submittedName>
        <fullName evidence="2">Uncharacterized protein</fullName>
    </submittedName>
</protein>
<sequence length="649" mass="75205">MVSKSKSNTPNVGVPDHPANALSYGNDEQINALLKLQPIYMPIDRHTNEEVLTKVRSSYKYLYVVNWLYQCRGYIKLQSEYFDVDLFEIELLNMVYPPPIDESILFINKLKLALISTLQNSKCSSMNNFEKIFRLWFGLETPLAGNEDEEDETPEPKFDNLLIEDKFEVLYTLISYITQYQNFRNYLDKNNMSSDLTRVTAVYSEEVKKGTSEDYILLFDNTRLYKRIINFPELSIPKKRKLAPEIPEEFFEPEQFDIESTSFEIISKNIYEFNAYLLDIYGKRKQKKYKILYSNLADDIIFESIFNAEIKKRKILTNRRKELQLANLLATRKRSSRLEAKEKQRQEELRLLKLQEEEELRVAGEKRLERRRMMKDQGFNLSNSITPSTNSLSREERLKLRKLTSESNKTTASPEMEFLTIIKSEDNTTQEEGVNKTEEINNDINKNIPAPVISVRSDNAELQNSVGKYNLEQYNGATVSNIPSVSNRSQHALENTQNNNQQPSFFQEPVDEPHTSDTSLPVQHGFNEIPSQNFHSISTQPIQNYNNARHPHQNYDSEPNQSYGNVATQTYGSVPTQIVQNLGTIANQQDFNPNVGEVKRLNEPNQVIESLMTNPNQSPELENKFMPNAYPNQNFNQMQNHGANHDTNT</sequence>
<feature type="compositionally biased region" description="Polar residues" evidence="1">
    <location>
        <begin position="488"/>
        <end position="505"/>
    </location>
</feature>
<reference evidence="2 3" key="1">
    <citation type="submission" date="2015-11" db="EMBL/GenBank/DDBJ databases">
        <title>The genome of Debaryomyces fabryi.</title>
        <authorList>
            <person name="Tafer H."/>
            <person name="Lopandic K."/>
        </authorList>
    </citation>
    <scope>NUCLEOTIDE SEQUENCE [LARGE SCALE GENOMIC DNA]</scope>
    <source>
        <strain evidence="2 3">CBS 789</strain>
    </source>
</reference>
<dbReference type="RefSeq" id="XP_015464670.1">
    <property type="nucleotide sequence ID" value="XM_015614505.1"/>
</dbReference>
<organism evidence="2 3">
    <name type="scientific">Debaryomyces fabryi</name>
    <dbReference type="NCBI Taxonomy" id="58627"/>
    <lineage>
        <taxon>Eukaryota</taxon>
        <taxon>Fungi</taxon>
        <taxon>Dikarya</taxon>
        <taxon>Ascomycota</taxon>
        <taxon>Saccharomycotina</taxon>
        <taxon>Pichiomycetes</taxon>
        <taxon>Debaryomycetaceae</taxon>
        <taxon>Debaryomyces</taxon>
    </lineage>
</organism>
<gene>
    <name evidence="2" type="ORF">AC631_05676</name>
</gene>
<accession>A0A0V1PQQ3</accession>
<dbReference type="GeneID" id="26842685"/>
<name>A0A0V1PQQ3_9ASCO</name>
<dbReference type="OrthoDB" id="303107at2759"/>
<proteinExistence type="predicted"/>
<feature type="region of interest" description="Disordered" evidence="1">
    <location>
        <begin position="488"/>
        <end position="518"/>
    </location>
</feature>